<evidence type="ECO:0000313" key="19">
    <source>
        <dbReference type="Proteomes" id="UP000318017"/>
    </source>
</evidence>
<feature type="binding site" description="axial binding residue" evidence="14">
    <location>
        <position position="229"/>
    </location>
    <ligand>
        <name>heme c</name>
        <dbReference type="ChEBI" id="CHEBI:61717"/>
        <label>2</label>
    </ligand>
    <ligandPart>
        <name>Fe</name>
        <dbReference type="ChEBI" id="CHEBI:18248"/>
    </ligandPart>
</feature>
<feature type="binding site" description="covalent" evidence="13">
    <location>
        <position position="79"/>
    </location>
    <ligand>
        <name>heme c</name>
        <dbReference type="ChEBI" id="CHEBI:61717"/>
        <label>1</label>
    </ligand>
</feature>
<feature type="signal peptide" evidence="16">
    <location>
        <begin position="1"/>
        <end position="26"/>
    </location>
</feature>
<dbReference type="InterPro" id="IPR051395">
    <property type="entry name" value="Cytochrome_c_Peroxidase/MauG"/>
</dbReference>
<evidence type="ECO:0000256" key="10">
    <source>
        <dbReference type="ARBA" id="ARBA00023004"/>
    </source>
</evidence>
<feature type="binding site" description="covalent" evidence="13">
    <location>
        <position position="228"/>
    </location>
    <ligand>
        <name>heme c</name>
        <dbReference type="ChEBI" id="CHEBI:61717"/>
        <label>2</label>
    </ligand>
</feature>
<feature type="domain" description="Cytochrome c" evidence="17">
    <location>
        <begin position="57"/>
        <end position="185"/>
    </location>
</feature>
<dbReference type="InterPro" id="IPR036909">
    <property type="entry name" value="Cyt_c-like_dom_sf"/>
</dbReference>
<dbReference type="GO" id="GO:0042597">
    <property type="term" value="C:periplasmic space"/>
    <property type="evidence" value="ECO:0007669"/>
    <property type="project" value="UniProtKB-SubCell"/>
</dbReference>
<keyword evidence="3" id="KW-0813">Transport</keyword>
<feature type="binding site" description="covalent" evidence="13">
    <location>
        <position position="82"/>
    </location>
    <ligand>
        <name>heme c</name>
        <dbReference type="ChEBI" id="CHEBI:61717"/>
        <label>1</label>
    </ligand>
</feature>
<evidence type="ECO:0000256" key="5">
    <source>
        <dbReference type="ARBA" id="ARBA00022723"/>
    </source>
</evidence>
<keyword evidence="18" id="KW-0575">Peroxidase</keyword>
<comment type="function">
    <text evidence="11">Involved in methylamine metabolism. Essential for the maturation of the beta subunit of MADH, presumably via a step in the biosynthesis of tryptophan tryptophylquinone (TTQ), the cofactor of MADH.</text>
</comment>
<evidence type="ECO:0000256" key="7">
    <source>
        <dbReference type="ARBA" id="ARBA00022764"/>
    </source>
</evidence>
<dbReference type="Gene3D" id="1.10.760.10">
    <property type="entry name" value="Cytochrome c-like domain"/>
    <property type="match status" value="2"/>
</dbReference>
<keyword evidence="19" id="KW-1185">Reference proteome</keyword>
<comment type="pathway">
    <text evidence="2">One-carbon metabolism; methylamine degradation.</text>
</comment>
<comment type="subcellular location">
    <subcellularLocation>
        <location evidence="1">Periplasm</location>
    </subcellularLocation>
</comment>
<dbReference type="FunFam" id="1.10.760.10:FF:000019">
    <property type="entry name" value="Di-heme cytochrome C peroxidase"/>
    <property type="match status" value="1"/>
</dbReference>
<dbReference type="AlphaFoldDB" id="A0A518GD60"/>
<reference evidence="18 19" key="1">
    <citation type="submission" date="2019-02" db="EMBL/GenBank/DDBJ databases">
        <title>Deep-cultivation of Planctomycetes and their phenomic and genomic characterization uncovers novel biology.</title>
        <authorList>
            <person name="Wiegand S."/>
            <person name="Jogler M."/>
            <person name="Boedeker C."/>
            <person name="Pinto D."/>
            <person name="Vollmers J."/>
            <person name="Rivas-Marin E."/>
            <person name="Kohn T."/>
            <person name="Peeters S.H."/>
            <person name="Heuer A."/>
            <person name="Rast P."/>
            <person name="Oberbeckmann S."/>
            <person name="Bunk B."/>
            <person name="Jeske O."/>
            <person name="Meyerdierks A."/>
            <person name="Storesund J.E."/>
            <person name="Kallscheuer N."/>
            <person name="Luecker S."/>
            <person name="Lage O.M."/>
            <person name="Pohl T."/>
            <person name="Merkel B.J."/>
            <person name="Hornburger P."/>
            <person name="Mueller R.-W."/>
            <person name="Bruemmer F."/>
            <person name="Labrenz M."/>
            <person name="Spormann A.M."/>
            <person name="Op den Camp H."/>
            <person name="Overmann J."/>
            <person name="Amann R."/>
            <person name="Jetten M.S.M."/>
            <person name="Mascher T."/>
            <person name="Medema M.H."/>
            <person name="Devos D.P."/>
            <person name="Kaster A.-K."/>
            <person name="Ovreas L."/>
            <person name="Rohde M."/>
            <person name="Galperin M.Y."/>
            <person name="Jogler C."/>
        </authorList>
    </citation>
    <scope>NUCLEOTIDE SEQUENCE [LARGE SCALE GENOMIC DNA]</scope>
    <source>
        <strain evidence="18 19">Q31a</strain>
    </source>
</reference>
<evidence type="ECO:0000256" key="8">
    <source>
        <dbReference type="ARBA" id="ARBA00022982"/>
    </source>
</evidence>
<evidence type="ECO:0000256" key="16">
    <source>
        <dbReference type="SAM" id="SignalP"/>
    </source>
</evidence>
<comment type="PTM">
    <text evidence="13">Binds 2 heme groups per subunit.</text>
</comment>
<feature type="domain" description="Cytochrome c" evidence="17">
    <location>
        <begin position="211"/>
        <end position="337"/>
    </location>
</feature>
<sequence precursor="true">MNIGPTPQLALVALAFATILIPSVSAQPPIDNSATAGEWQALPVKAESPAANPTTAEKVELGKKLFFDPRLSLTGTVSCNSCHNLMEGGDDGRPSSMGVHGSIGPRNAPTVWNSVFQASQFWDGRSPSLEDQAKGPIVAAPEMGMPAHENAIKRIAAIPGYQTEFRDVFDSENSVTIDNVVKAIAAFERTLVTPNSAFDRFVQGDRSALTDKQIRGMQLFSDIGCTECHSGPAFNGWDVGSTTQTFEEFPRNAESQLVGQYGLDRDLGRFAATNRKSDKHYFKVPTLRNISLTSPYFHNGAVAKLSDAVRVMSETQLDTELSNEEVESIVDFFSALDGEFPSIALPRIPSRPGESVLEDQEPAAVGE</sequence>
<organism evidence="18 19">
    <name type="scientific">Aureliella helgolandensis</name>
    <dbReference type="NCBI Taxonomy" id="2527968"/>
    <lineage>
        <taxon>Bacteria</taxon>
        <taxon>Pseudomonadati</taxon>
        <taxon>Planctomycetota</taxon>
        <taxon>Planctomycetia</taxon>
        <taxon>Pirellulales</taxon>
        <taxon>Pirellulaceae</taxon>
        <taxon>Aureliella</taxon>
    </lineage>
</organism>
<keyword evidence="7" id="KW-0574">Periplasm</keyword>
<evidence type="ECO:0000256" key="2">
    <source>
        <dbReference type="ARBA" id="ARBA00004856"/>
    </source>
</evidence>
<dbReference type="InterPro" id="IPR004852">
    <property type="entry name" value="Di-haem_cyt_c_peroxidsae"/>
</dbReference>
<accession>A0A518GD60</accession>
<evidence type="ECO:0000256" key="14">
    <source>
        <dbReference type="PIRSR" id="PIRSR000294-2"/>
    </source>
</evidence>
<name>A0A518GD60_9BACT</name>
<keyword evidence="9 18" id="KW-0560">Oxidoreductase</keyword>
<dbReference type="GO" id="GO:0004130">
    <property type="term" value="F:cytochrome-c peroxidase activity"/>
    <property type="evidence" value="ECO:0007669"/>
    <property type="project" value="TreeGrafter"/>
</dbReference>
<dbReference type="SUPFAM" id="SSF46626">
    <property type="entry name" value="Cytochrome c"/>
    <property type="match status" value="2"/>
</dbReference>
<feature type="region of interest" description="Disordered" evidence="15">
    <location>
        <begin position="347"/>
        <end position="367"/>
    </location>
</feature>
<dbReference type="GO" id="GO:0046872">
    <property type="term" value="F:metal ion binding"/>
    <property type="evidence" value="ECO:0007669"/>
    <property type="project" value="UniProtKB-KW"/>
</dbReference>
<evidence type="ECO:0000259" key="17">
    <source>
        <dbReference type="PROSITE" id="PS51007"/>
    </source>
</evidence>
<dbReference type="PIRSF" id="PIRSF000294">
    <property type="entry name" value="Cytochrome-c_peroxidase"/>
    <property type="match status" value="1"/>
</dbReference>
<dbReference type="RefSeq" id="WP_145082648.1">
    <property type="nucleotide sequence ID" value="NZ_CP036298.1"/>
</dbReference>
<protein>
    <recommendedName>
        <fullName evidence="12">Methylamine utilization protein MauG</fullName>
    </recommendedName>
</protein>
<dbReference type="Proteomes" id="UP000318017">
    <property type="component" value="Chromosome"/>
</dbReference>
<evidence type="ECO:0000256" key="11">
    <source>
        <dbReference type="ARBA" id="ARBA00058991"/>
    </source>
</evidence>
<dbReference type="GO" id="GO:0009055">
    <property type="term" value="F:electron transfer activity"/>
    <property type="evidence" value="ECO:0007669"/>
    <property type="project" value="InterPro"/>
</dbReference>
<dbReference type="Pfam" id="PF03150">
    <property type="entry name" value="CCP_MauG"/>
    <property type="match status" value="1"/>
</dbReference>
<gene>
    <name evidence="18" type="primary">ccp_3</name>
    <name evidence="18" type="ORF">Q31a_48540</name>
</gene>
<dbReference type="EMBL" id="CP036298">
    <property type="protein sequence ID" value="QDV26480.1"/>
    <property type="molecule type" value="Genomic_DNA"/>
</dbReference>
<dbReference type="InterPro" id="IPR026259">
    <property type="entry name" value="MauG/Cytc_peroxidase"/>
</dbReference>
<dbReference type="PANTHER" id="PTHR30600:SF7">
    <property type="entry name" value="CYTOCHROME C PEROXIDASE-RELATED"/>
    <property type="match status" value="1"/>
</dbReference>
<keyword evidence="5 14" id="KW-0479">Metal-binding</keyword>
<keyword evidence="10 14" id="KW-0408">Iron</keyword>
<keyword evidence="4 13" id="KW-0349">Heme</keyword>
<feature type="binding site" description="axial binding residue" evidence="14">
    <location>
        <position position="312"/>
    </location>
    <ligand>
        <name>heme c</name>
        <dbReference type="ChEBI" id="CHEBI:61717"/>
        <label>2</label>
    </ligand>
    <ligandPart>
        <name>Fe</name>
        <dbReference type="ChEBI" id="CHEBI:18248"/>
    </ligandPart>
</feature>
<evidence type="ECO:0000256" key="6">
    <source>
        <dbReference type="ARBA" id="ARBA00022729"/>
    </source>
</evidence>
<dbReference type="OrthoDB" id="9772811at2"/>
<evidence type="ECO:0000256" key="15">
    <source>
        <dbReference type="SAM" id="MobiDB-lite"/>
    </source>
</evidence>
<keyword evidence="6 16" id="KW-0732">Signal</keyword>
<dbReference type="InterPro" id="IPR009056">
    <property type="entry name" value="Cyt_c-like_dom"/>
</dbReference>
<dbReference type="KEGG" id="ahel:Q31a_48540"/>
<comment type="cofactor">
    <cofactor evidence="13">
        <name>heme</name>
        <dbReference type="ChEBI" id="CHEBI:30413"/>
    </cofactor>
    <text evidence="13">Binds 2 heme groups.</text>
</comment>
<evidence type="ECO:0000313" key="18">
    <source>
        <dbReference type="EMBL" id="QDV26480.1"/>
    </source>
</evidence>
<keyword evidence="8" id="KW-0249">Electron transport</keyword>
<evidence type="ECO:0000256" key="13">
    <source>
        <dbReference type="PIRSR" id="PIRSR000294-1"/>
    </source>
</evidence>
<dbReference type="GO" id="GO:0020037">
    <property type="term" value="F:heme binding"/>
    <property type="evidence" value="ECO:0007669"/>
    <property type="project" value="InterPro"/>
</dbReference>
<proteinExistence type="predicted"/>
<feature type="binding site" description="covalent" evidence="13">
    <location>
        <position position="225"/>
    </location>
    <ligand>
        <name>heme c</name>
        <dbReference type="ChEBI" id="CHEBI:61717"/>
        <label>2</label>
    </ligand>
</feature>
<evidence type="ECO:0000256" key="9">
    <source>
        <dbReference type="ARBA" id="ARBA00023002"/>
    </source>
</evidence>
<dbReference type="PROSITE" id="PS51007">
    <property type="entry name" value="CYTC"/>
    <property type="match status" value="2"/>
</dbReference>
<dbReference type="PANTHER" id="PTHR30600">
    <property type="entry name" value="CYTOCHROME C PEROXIDASE-RELATED"/>
    <property type="match status" value="1"/>
</dbReference>
<feature type="chain" id="PRO_5021982938" description="Methylamine utilization protein MauG" evidence="16">
    <location>
        <begin position="27"/>
        <end position="367"/>
    </location>
</feature>
<evidence type="ECO:0000256" key="3">
    <source>
        <dbReference type="ARBA" id="ARBA00022448"/>
    </source>
</evidence>
<feature type="binding site" description="axial binding residue" evidence="14">
    <location>
        <position position="83"/>
    </location>
    <ligand>
        <name>heme c</name>
        <dbReference type="ChEBI" id="CHEBI:61717"/>
        <label>1</label>
    </ligand>
    <ligandPart>
        <name>Fe</name>
        <dbReference type="ChEBI" id="CHEBI:18248"/>
    </ligandPart>
</feature>
<evidence type="ECO:0000256" key="4">
    <source>
        <dbReference type="ARBA" id="ARBA00022617"/>
    </source>
</evidence>
<evidence type="ECO:0000256" key="12">
    <source>
        <dbReference type="ARBA" id="ARBA00073576"/>
    </source>
</evidence>
<evidence type="ECO:0000256" key="1">
    <source>
        <dbReference type="ARBA" id="ARBA00004418"/>
    </source>
</evidence>